<dbReference type="SUPFAM" id="SSF56024">
    <property type="entry name" value="Phospholipase D/nuclease"/>
    <property type="match status" value="2"/>
</dbReference>
<dbReference type="PANTHER" id="PTHR21248">
    <property type="entry name" value="CARDIOLIPIN SYNTHASE"/>
    <property type="match status" value="1"/>
</dbReference>
<dbReference type="EMBL" id="JAJAWG010000001">
    <property type="protein sequence ID" value="MCB5195183.1"/>
    <property type="molecule type" value="Genomic_DNA"/>
</dbReference>
<dbReference type="GO" id="GO:0016740">
    <property type="term" value="F:transferase activity"/>
    <property type="evidence" value="ECO:0007669"/>
    <property type="project" value="UniProtKB-KW"/>
</dbReference>
<dbReference type="SMART" id="SM00155">
    <property type="entry name" value="PLDc"/>
    <property type="match status" value="2"/>
</dbReference>
<dbReference type="PROSITE" id="PS50035">
    <property type="entry name" value="PLD"/>
    <property type="match status" value="2"/>
</dbReference>
<dbReference type="EC" id="2.7.8.-" evidence="9"/>
<keyword evidence="2 9" id="KW-0444">Lipid biosynthesis</keyword>
<dbReference type="CDD" id="cd09159">
    <property type="entry name" value="PLDc_ybhO_like_2"/>
    <property type="match status" value="1"/>
</dbReference>
<keyword evidence="5 9" id="KW-0443">Lipid metabolism</keyword>
<feature type="domain" description="PLD phosphodiesterase" evidence="10">
    <location>
        <begin position="286"/>
        <end position="313"/>
    </location>
</feature>
<keyword evidence="8 9" id="KW-1208">Phospholipid metabolism</keyword>
<keyword evidence="12" id="KW-1185">Reference proteome</keyword>
<evidence type="ECO:0000313" key="12">
    <source>
        <dbReference type="Proteomes" id="UP001198034"/>
    </source>
</evidence>
<evidence type="ECO:0000256" key="3">
    <source>
        <dbReference type="ARBA" id="ARBA00022679"/>
    </source>
</evidence>
<dbReference type="CDD" id="cd09110">
    <property type="entry name" value="PLDc_CLS_1"/>
    <property type="match status" value="1"/>
</dbReference>
<evidence type="ECO:0000313" key="11">
    <source>
        <dbReference type="EMBL" id="MCB5195183.1"/>
    </source>
</evidence>
<reference evidence="11 12" key="1">
    <citation type="submission" date="2021-10" db="EMBL/GenBank/DDBJ databases">
        <authorList>
            <person name="Chen M."/>
        </authorList>
    </citation>
    <scope>NUCLEOTIDE SEQUENCE [LARGE SCALE GENOMIC DNA]</scope>
    <source>
        <strain evidence="11 12">H3-26</strain>
    </source>
</reference>
<dbReference type="InterPro" id="IPR030872">
    <property type="entry name" value="Cardiolipin_synth_ClsB"/>
</dbReference>
<accession>A0ABS8BHJ0</accession>
<dbReference type="PANTHER" id="PTHR21248:SF23">
    <property type="entry name" value="CARDIOLIPIN SYNTHASE B"/>
    <property type="match status" value="1"/>
</dbReference>
<comment type="caution">
    <text evidence="11">The sequence shown here is derived from an EMBL/GenBank/DDBJ whole genome shotgun (WGS) entry which is preliminary data.</text>
</comment>
<protein>
    <recommendedName>
        <fullName evidence="9">Cardiolipin synthase B</fullName>
        <shortName evidence="9">CL synthase</shortName>
        <ecNumber evidence="9">2.7.8.-</ecNumber>
    </recommendedName>
</protein>
<name>A0ABS8BHJ0_9NEIS</name>
<proteinExistence type="inferred from homology"/>
<evidence type="ECO:0000256" key="4">
    <source>
        <dbReference type="ARBA" id="ARBA00022737"/>
    </source>
</evidence>
<keyword evidence="6 9" id="KW-0472">Membrane</keyword>
<evidence type="ECO:0000256" key="6">
    <source>
        <dbReference type="ARBA" id="ARBA00023136"/>
    </source>
</evidence>
<comment type="catalytic activity">
    <reaction evidence="9">
        <text>2 a 1,2-diacyl-sn-glycero-3-phospho-(1'-sn-glycerol) = a cardiolipin + glycerol</text>
        <dbReference type="Rhea" id="RHEA:31451"/>
        <dbReference type="ChEBI" id="CHEBI:17754"/>
        <dbReference type="ChEBI" id="CHEBI:62237"/>
        <dbReference type="ChEBI" id="CHEBI:64716"/>
    </reaction>
</comment>
<dbReference type="RefSeq" id="WP_226762986.1">
    <property type="nucleotide sequence ID" value="NZ_JAJAWG010000001.1"/>
</dbReference>
<feature type="active site" evidence="9">
    <location>
        <position position="293"/>
    </location>
</feature>
<keyword evidence="3 9" id="KW-0808">Transferase</keyword>
<comment type="subcellular location">
    <subcellularLocation>
        <location evidence="9">Cell membrane</location>
        <topology evidence="9">Peripheral membrane protein</topology>
    </subcellularLocation>
</comment>
<evidence type="ECO:0000256" key="7">
    <source>
        <dbReference type="ARBA" id="ARBA00023209"/>
    </source>
</evidence>
<evidence type="ECO:0000256" key="9">
    <source>
        <dbReference type="HAMAP-Rule" id="MF_01917"/>
    </source>
</evidence>
<feature type="domain" description="PLD phosphodiesterase" evidence="10">
    <location>
        <begin position="108"/>
        <end position="135"/>
    </location>
</feature>
<dbReference type="Pfam" id="PF13091">
    <property type="entry name" value="PLDc_2"/>
    <property type="match status" value="2"/>
</dbReference>
<evidence type="ECO:0000256" key="2">
    <source>
        <dbReference type="ARBA" id="ARBA00022516"/>
    </source>
</evidence>
<dbReference type="InterPro" id="IPR001736">
    <property type="entry name" value="PLipase_D/transphosphatidylase"/>
</dbReference>
<feature type="active site" evidence="9">
    <location>
        <position position="115"/>
    </location>
</feature>
<keyword evidence="4" id="KW-0677">Repeat</keyword>
<dbReference type="Proteomes" id="UP001198034">
    <property type="component" value="Unassembled WGS sequence"/>
</dbReference>
<feature type="active site" evidence="9">
    <location>
        <position position="113"/>
    </location>
</feature>
<evidence type="ECO:0000259" key="10">
    <source>
        <dbReference type="PROSITE" id="PS50035"/>
    </source>
</evidence>
<comment type="similarity">
    <text evidence="9">Belongs to the phospholipase D family. Cardiolipin synthase subfamily. ClsB sub-subfamily.</text>
</comment>
<dbReference type="Gene3D" id="3.30.870.10">
    <property type="entry name" value="Endonuclease Chain A"/>
    <property type="match status" value="2"/>
</dbReference>
<evidence type="ECO:0000256" key="5">
    <source>
        <dbReference type="ARBA" id="ARBA00023098"/>
    </source>
</evidence>
<feature type="active site" evidence="9">
    <location>
        <position position="291"/>
    </location>
</feature>
<feature type="active site" evidence="9">
    <location>
        <position position="120"/>
    </location>
</feature>
<organism evidence="11 12">
    <name type="scientific">Deefgea salmonis</name>
    <dbReference type="NCBI Taxonomy" id="2875502"/>
    <lineage>
        <taxon>Bacteria</taxon>
        <taxon>Pseudomonadati</taxon>
        <taxon>Pseudomonadota</taxon>
        <taxon>Betaproteobacteria</taxon>
        <taxon>Neisseriales</taxon>
        <taxon>Chitinibacteraceae</taxon>
        <taxon>Deefgea</taxon>
    </lineage>
</organism>
<evidence type="ECO:0000256" key="8">
    <source>
        <dbReference type="ARBA" id="ARBA00023264"/>
    </source>
</evidence>
<dbReference type="HAMAP" id="MF_01917">
    <property type="entry name" value="Cardiolipin_synth_ClsB"/>
    <property type="match status" value="1"/>
</dbReference>
<evidence type="ECO:0000256" key="1">
    <source>
        <dbReference type="ARBA" id="ARBA00022475"/>
    </source>
</evidence>
<comment type="function">
    <text evidence="9">Catalyzes the phosphatidyl group transfer from one phosphatidylglycerol molecule to another to form cardiolipin (CL) (diphosphatidylglycerol) and glycerol.</text>
</comment>
<keyword evidence="7 9" id="KW-0594">Phospholipid biosynthesis</keyword>
<sequence length="387" mass="43659">MTPPCYEGHQLTLLRDGAAFFPALLSAIDAAQFEIRLETYIFSSDDIGLAVTRALMCAAQRGVRVGLLLDGFGASAFPVKLRQALQDAGVQLLFFRPEVSRFALRRSRLRRLHRKLSCFDGQLAFVGGINIISDDDGPGMAPRYDYAVAVKGPVVFDIEQALARQWRYTAWMQFKKSNFVRVHWPLSREVGRAKARLVVRDNARNRHAIEKAYLQAIEAAQSEIMIANAYFLPGLRLRQALMRAAKRGVKVVLLLQDERDHALLQYASWAYYRDLLHAGVEIYQYKSGFMHAKVAVIDQAWATVGSSNIDPFSLLLAREANLVIEDASFAQQLRSDLQCRLQRDAVLILPEHVHQASYLRRAVVWTCYGLVRLLLGVSGYGGRKYLE</sequence>
<feature type="active site" evidence="9">
    <location>
        <position position="298"/>
    </location>
</feature>
<keyword evidence="1 9" id="KW-1003">Cell membrane</keyword>
<dbReference type="InterPro" id="IPR025202">
    <property type="entry name" value="PLD-like_dom"/>
</dbReference>
<gene>
    <name evidence="9 11" type="primary">clsB</name>
    <name evidence="11" type="ORF">LG219_02615</name>
</gene>
<dbReference type="NCBIfam" id="NF008427">
    <property type="entry name" value="PRK11263.1"/>
    <property type="match status" value="1"/>
</dbReference>